<gene>
    <name evidence="1" type="ORF">K4G66_13150</name>
</gene>
<dbReference type="AlphaFoldDB" id="A0AA49JI55"/>
<reference evidence="1" key="2">
    <citation type="journal article" date="2024" name="Antonie Van Leeuwenhoek">
        <title>Roseihalotalea indica gen. nov., sp. nov., a halophilic Bacteroidetes from mesopelagic Southwest Indian Ocean with higher carbohydrate metabolic potential.</title>
        <authorList>
            <person name="Chen B."/>
            <person name="Zhang M."/>
            <person name="Lin D."/>
            <person name="Ye J."/>
            <person name="Tang K."/>
        </authorList>
    </citation>
    <scope>NUCLEOTIDE SEQUENCE</scope>
    <source>
        <strain evidence="1">TK19036</strain>
    </source>
</reference>
<evidence type="ECO:0000313" key="1">
    <source>
        <dbReference type="EMBL" id="WKN39640.1"/>
    </source>
</evidence>
<sequence length="290" mass="34373">MSFDRTLIPVFYLEYPLYKKLDFPKNDEQVIILFKLLYGEHLSRFHLDTYCPECKKESTFNQIVIIPDDLQIELQKKSTFYDRATIEKWFEKTPFIPIHLSCSRNSNHTIFFAFHIEIEEETVFCTKVGQYPSSADIAVDELERYRKPLGKQHFQEFRKAIGLNAHGVGSGALIYLRRIIENKFIKDAEEKAQKLDSNWNEAHYESLRAEEKIKHLEPYISKYLVENKKVYGIVSMGLHDLSEEECLEYFPTLRSVIKLTLNEIIRQQEEEEKKLVSTQLNKIHQERKKK</sequence>
<protein>
    <submittedName>
        <fullName evidence="1">Uncharacterized protein</fullName>
    </submittedName>
</protein>
<proteinExistence type="predicted"/>
<organism evidence="1">
    <name type="scientific">Roseihalotalea indica</name>
    <dbReference type="NCBI Taxonomy" id="2867963"/>
    <lineage>
        <taxon>Bacteria</taxon>
        <taxon>Pseudomonadati</taxon>
        <taxon>Bacteroidota</taxon>
        <taxon>Cytophagia</taxon>
        <taxon>Cytophagales</taxon>
        <taxon>Catalimonadaceae</taxon>
        <taxon>Roseihalotalea</taxon>
    </lineage>
</organism>
<reference evidence="1" key="1">
    <citation type="journal article" date="2023" name="Comput. Struct. Biotechnol. J.">
        <title>Discovery of a novel marine Bacteroidetes with a rich repertoire of carbohydrate-active enzymes.</title>
        <authorList>
            <person name="Chen B."/>
            <person name="Liu G."/>
            <person name="Chen Q."/>
            <person name="Wang H."/>
            <person name="Liu L."/>
            <person name="Tang K."/>
        </authorList>
    </citation>
    <scope>NUCLEOTIDE SEQUENCE</scope>
    <source>
        <strain evidence="1">TK19036</strain>
    </source>
</reference>
<dbReference type="EMBL" id="CP120682">
    <property type="protein sequence ID" value="WKN39640.1"/>
    <property type="molecule type" value="Genomic_DNA"/>
</dbReference>
<name>A0AA49JI55_9BACT</name>
<accession>A0AA49JI55</accession>